<comment type="caution">
    <text evidence="2">The sequence shown here is derived from an EMBL/GenBank/DDBJ whole genome shotgun (WGS) entry which is preliminary data.</text>
</comment>
<name>A0ABV0T5Q5_9TELE</name>
<keyword evidence="3" id="KW-1185">Reference proteome</keyword>
<sequence>MCSLKEGAPAMRWDLPASFGGPYAHRCTKGPRARAGCPGMHQPKTPATYPPGPKTPKAQPGPQPRGRYAPGTLSPQAHPRPTQEQHGHQASDLCPLAQAPRKHRMQLPDVSPESHQSPTP</sequence>
<feature type="compositionally biased region" description="Pro residues" evidence="1">
    <location>
        <begin position="48"/>
        <end position="63"/>
    </location>
</feature>
<proteinExistence type="predicted"/>
<feature type="region of interest" description="Disordered" evidence="1">
    <location>
        <begin position="1"/>
        <end position="120"/>
    </location>
</feature>
<evidence type="ECO:0000256" key="1">
    <source>
        <dbReference type="SAM" id="MobiDB-lite"/>
    </source>
</evidence>
<gene>
    <name evidence="2" type="ORF">ILYODFUR_037471</name>
</gene>
<feature type="non-terminal residue" evidence="2">
    <location>
        <position position="120"/>
    </location>
</feature>
<dbReference type="Proteomes" id="UP001482620">
    <property type="component" value="Unassembled WGS sequence"/>
</dbReference>
<reference evidence="2 3" key="1">
    <citation type="submission" date="2021-06" db="EMBL/GenBank/DDBJ databases">
        <authorList>
            <person name="Palmer J.M."/>
        </authorList>
    </citation>
    <scope>NUCLEOTIDE SEQUENCE [LARGE SCALE GENOMIC DNA]</scope>
    <source>
        <strain evidence="3">if_2019</strain>
        <tissue evidence="2">Muscle</tissue>
    </source>
</reference>
<protein>
    <submittedName>
        <fullName evidence="2">Uncharacterized protein</fullName>
    </submittedName>
</protein>
<dbReference type="EMBL" id="JAHRIQ010019895">
    <property type="protein sequence ID" value="MEQ2227406.1"/>
    <property type="molecule type" value="Genomic_DNA"/>
</dbReference>
<evidence type="ECO:0000313" key="3">
    <source>
        <dbReference type="Proteomes" id="UP001482620"/>
    </source>
</evidence>
<evidence type="ECO:0000313" key="2">
    <source>
        <dbReference type="EMBL" id="MEQ2227406.1"/>
    </source>
</evidence>
<accession>A0ABV0T5Q5</accession>
<organism evidence="2 3">
    <name type="scientific">Ilyodon furcidens</name>
    <name type="common">goldbreast splitfin</name>
    <dbReference type="NCBI Taxonomy" id="33524"/>
    <lineage>
        <taxon>Eukaryota</taxon>
        <taxon>Metazoa</taxon>
        <taxon>Chordata</taxon>
        <taxon>Craniata</taxon>
        <taxon>Vertebrata</taxon>
        <taxon>Euteleostomi</taxon>
        <taxon>Actinopterygii</taxon>
        <taxon>Neopterygii</taxon>
        <taxon>Teleostei</taxon>
        <taxon>Neoteleostei</taxon>
        <taxon>Acanthomorphata</taxon>
        <taxon>Ovalentaria</taxon>
        <taxon>Atherinomorphae</taxon>
        <taxon>Cyprinodontiformes</taxon>
        <taxon>Goodeidae</taxon>
        <taxon>Ilyodon</taxon>
    </lineage>
</organism>